<feature type="region of interest" description="Disordered" evidence="1">
    <location>
        <begin position="320"/>
        <end position="369"/>
    </location>
</feature>
<feature type="compositionally biased region" description="Low complexity" evidence="1">
    <location>
        <begin position="718"/>
        <end position="727"/>
    </location>
</feature>
<sequence>MPGYLAHSLFLIQSCHSMSRHFHALLAVVLHLAVTVPIPFCRAENIPPRATNITAGNVVPSCAQGCLASFIESDFPTAACQNARDLSCLCTRRSTAGFTLGEGALRCVYRFCSNPGIRELQVYTICSGIRNALPNTHTVITITGTTTTTTTTTTEAQRTHSTTLAEPTLSPTSNSSISLTSTMVKPTFSSTSIALHSAPLPSSTLVSTSIFFFPQPTGLPPEPSESPAVEDAHPMTSAQVIGISIGGAAAGALLLALIIMFCLKRRRNKVMTAHESGFEIGGQMSEPSPPDFLVGYRGDRALRSPIGIYNEPVARRLTLPANNASQPAGTASDARNAPFSYPAYSQRDSDDASLSTPNAPPKSKSPRRLSQLLPEKPNYEAFSSQDPIAEPIRRRPESAATLFEEEDNDDRRALAAANTQRPPTHPSGGYDRMSVNANRDQSQNKQYGPQYAAHQNNGRQQQPQQQQQPQRQRQPPTLRLVTPASSSSYHARTNMTMSPPKVTYQRMDYESSMRPNGIAPSGHPNFYSQAGAGAWPHGGPIDQSRRRSNDRTLTRSVTGPESVESNVGSRNKNRGSATKRSSARLSPVRERSTSPDPNVYPKPLSIPLKYPPMTGPSAPHNNNFQGKDPSERCNDMSISGGANGSKSRLYSYPYHHQHPYQHRLHNTSGNVPKFPKFHQPLRLPMRLQPPPHTRNQQPQHHYPSYTSYTKGPHNNCTSSNISSSDSLLSKRRGEATANKMESELDVNKASGLRPSPLNSANKSGAGDLGTAQGVLETPSPSLAFQEWQERQAQQQRRWDKG</sequence>
<dbReference type="VEuPathDB" id="FungiDB:I7I53_05986"/>
<evidence type="ECO:0000256" key="3">
    <source>
        <dbReference type="SAM" id="SignalP"/>
    </source>
</evidence>
<feature type="compositionally biased region" description="Polar residues" evidence="1">
    <location>
        <begin position="320"/>
        <end position="329"/>
    </location>
</feature>
<feature type="compositionally biased region" description="Basic and acidic residues" evidence="1">
    <location>
        <begin position="543"/>
        <end position="553"/>
    </location>
</feature>
<keyword evidence="2" id="KW-0472">Membrane</keyword>
<feature type="transmembrane region" description="Helical" evidence="2">
    <location>
        <begin position="240"/>
        <end position="263"/>
    </location>
</feature>
<feature type="region of interest" description="Disordered" evidence="1">
    <location>
        <begin position="512"/>
        <end position="644"/>
    </location>
</feature>
<evidence type="ECO:0000313" key="4">
    <source>
        <dbReference type="EMBL" id="QSS50832.1"/>
    </source>
</evidence>
<feature type="compositionally biased region" description="Polar residues" evidence="1">
    <location>
        <begin position="483"/>
        <end position="497"/>
    </location>
</feature>
<keyword evidence="2" id="KW-1133">Transmembrane helix</keyword>
<reference evidence="4" key="1">
    <citation type="submission" date="2021-01" db="EMBL/GenBank/DDBJ databases">
        <title>Chromosome-level genome assembly of a human fungal pathogen reveals clustering of transcriptionally co-regulated genes.</title>
        <authorList>
            <person name="Voorhies M."/>
            <person name="Cohen S."/>
            <person name="Shea T.P."/>
            <person name="Petrus S."/>
            <person name="Munoz J.F."/>
            <person name="Poplawski S."/>
            <person name="Goldman W.E."/>
            <person name="Michael T."/>
            <person name="Cuomo C.A."/>
            <person name="Sil A."/>
            <person name="Beyhan S."/>
        </authorList>
    </citation>
    <scope>NUCLEOTIDE SEQUENCE</scope>
    <source>
        <strain evidence="4">H88</strain>
    </source>
</reference>
<evidence type="ECO:0000256" key="2">
    <source>
        <dbReference type="SAM" id="Phobius"/>
    </source>
</evidence>
<feature type="signal peptide" evidence="3">
    <location>
        <begin position="1"/>
        <end position="43"/>
    </location>
</feature>
<dbReference type="EMBL" id="CP069103">
    <property type="protein sequence ID" value="QSS50832.1"/>
    <property type="molecule type" value="Genomic_DNA"/>
</dbReference>
<feature type="compositionally biased region" description="Polar residues" evidence="1">
    <location>
        <begin position="693"/>
        <end position="717"/>
    </location>
</feature>
<evidence type="ECO:0000313" key="5">
    <source>
        <dbReference type="Proteomes" id="UP000663419"/>
    </source>
</evidence>
<dbReference type="Proteomes" id="UP000663419">
    <property type="component" value="Chromosome 2"/>
</dbReference>
<organism evidence="4 5">
    <name type="scientific">Ajellomyces capsulatus (strain H88)</name>
    <name type="common">Darling's disease fungus</name>
    <name type="synonym">Histoplasma capsulatum</name>
    <dbReference type="NCBI Taxonomy" id="544711"/>
    <lineage>
        <taxon>Eukaryota</taxon>
        <taxon>Fungi</taxon>
        <taxon>Dikarya</taxon>
        <taxon>Ascomycota</taxon>
        <taxon>Pezizomycotina</taxon>
        <taxon>Eurotiomycetes</taxon>
        <taxon>Eurotiomycetidae</taxon>
        <taxon>Onygenales</taxon>
        <taxon>Ajellomycetaceae</taxon>
        <taxon>Histoplasma</taxon>
    </lineage>
</organism>
<dbReference type="AlphaFoldDB" id="A0A8A1LFS7"/>
<feature type="region of interest" description="Disordered" evidence="1">
    <location>
        <begin position="452"/>
        <end position="500"/>
    </location>
</feature>
<feature type="region of interest" description="Disordered" evidence="1">
    <location>
        <begin position="149"/>
        <end position="176"/>
    </location>
</feature>
<name>A0A8A1LFS7_AJEC8</name>
<feature type="region of interest" description="Disordered" evidence="1">
    <location>
        <begin position="687"/>
        <end position="801"/>
    </location>
</feature>
<feature type="chain" id="PRO_5034571634" description="Extracellular membrane protein CFEM domain-containing protein" evidence="3">
    <location>
        <begin position="44"/>
        <end position="801"/>
    </location>
</feature>
<keyword evidence="2" id="KW-0812">Transmembrane</keyword>
<proteinExistence type="predicted"/>
<evidence type="ECO:0000256" key="1">
    <source>
        <dbReference type="SAM" id="MobiDB-lite"/>
    </source>
</evidence>
<feature type="region of interest" description="Disordered" evidence="1">
    <location>
        <begin position="416"/>
        <end position="435"/>
    </location>
</feature>
<protein>
    <recommendedName>
        <fullName evidence="6">Extracellular membrane protein CFEM domain-containing protein</fullName>
    </recommendedName>
</protein>
<feature type="compositionally biased region" description="Low complexity" evidence="1">
    <location>
        <begin position="459"/>
        <end position="476"/>
    </location>
</feature>
<feature type="compositionally biased region" description="Polar residues" evidence="1">
    <location>
        <begin position="554"/>
        <end position="584"/>
    </location>
</feature>
<accession>A0A8A1LFS7</accession>
<gene>
    <name evidence="4" type="ORF">I7I53_05986</name>
</gene>
<evidence type="ECO:0008006" key="6">
    <source>
        <dbReference type="Google" id="ProtNLM"/>
    </source>
</evidence>
<keyword evidence="3" id="KW-0732">Signal</keyword>